<protein>
    <recommendedName>
        <fullName evidence="5">Transmembrane protein</fullName>
    </recommendedName>
</protein>
<feature type="transmembrane region" description="Helical" evidence="1">
    <location>
        <begin position="93"/>
        <end position="112"/>
    </location>
</feature>
<proteinExistence type="predicted"/>
<evidence type="ECO:0000313" key="3">
    <source>
        <dbReference type="EMBL" id="KAF4027562.1"/>
    </source>
</evidence>
<keyword evidence="4" id="KW-1185">Reference proteome</keyword>
<feature type="transmembrane region" description="Helical" evidence="1">
    <location>
        <begin position="63"/>
        <end position="87"/>
    </location>
</feature>
<evidence type="ECO:0000256" key="1">
    <source>
        <dbReference type="SAM" id="Phobius"/>
    </source>
</evidence>
<organism evidence="3 4">
    <name type="scientific">Phytophthora infestans</name>
    <name type="common">Potato late blight agent</name>
    <name type="synonym">Botrytis infestans</name>
    <dbReference type="NCBI Taxonomy" id="4787"/>
    <lineage>
        <taxon>Eukaryota</taxon>
        <taxon>Sar</taxon>
        <taxon>Stramenopiles</taxon>
        <taxon>Oomycota</taxon>
        <taxon>Peronosporomycetes</taxon>
        <taxon>Peronosporales</taxon>
        <taxon>Peronosporaceae</taxon>
        <taxon>Phytophthora</taxon>
    </lineage>
</organism>
<evidence type="ECO:0000256" key="2">
    <source>
        <dbReference type="SAM" id="SignalP"/>
    </source>
</evidence>
<name>A0A833W3T4_PHYIN</name>
<comment type="caution">
    <text evidence="3">The sequence shown here is derived from an EMBL/GenBank/DDBJ whole genome shotgun (WGS) entry which is preliminary data.</text>
</comment>
<keyword evidence="1" id="KW-1133">Transmembrane helix</keyword>
<dbReference type="Proteomes" id="UP000602510">
    <property type="component" value="Unassembled WGS sequence"/>
</dbReference>
<dbReference type="AlphaFoldDB" id="A0A833W3T4"/>
<dbReference type="EMBL" id="WSZM01001412">
    <property type="protein sequence ID" value="KAF4027562.1"/>
    <property type="molecule type" value="Genomic_DNA"/>
</dbReference>
<gene>
    <name evidence="3" type="ORF">GN244_ATG20821</name>
</gene>
<reference evidence="3" key="1">
    <citation type="submission" date="2020-04" db="EMBL/GenBank/DDBJ databases">
        <title>Hybrid Assembly of Korean Phytophthora infestans isolates.</title>
        <authorList>
            <person name="Prokchorchik M."/>
            <person name="Lee Y."/>
            <person name="Seo J."/>
            <person name="Cho J.-H."/>
            <person name="Park Y.-E."/>
            <person name="Jang D.-C."/>
            <person name="Im J.-S."/>
            <person name="Choi J.-G."/>
            <person name="Park H.-J."/>
            <person name="Lee G.-B."/>
            <person name="Lee Y.-G."/>
            <person name="Hong S.-Y."/>
            <person name="Cho K."/>
            <person name="Sohn K.H."/>
        </authorList>
    </citation>
    <scope>NUCLEOTIDE SEQUENCE</scope>
    <source>
        <strain evidence="3">KR_1_A1</strain>
    </source>
</reference>
<sequence>MDKIWSVAFFSVACLGLYEADFVSDLLHAPHANRSFVHLGIFMILGERVHYETAKTATHGMLVSVLASGFFFGMWSWGVVVQLLVILPPVLQRIVFVAAYLWFMHSYTVSMGHGSRGSTRRRLDAMMQILQQATTSDRATNLRLTWHLWHTGCLQTPQLRCEARTNFDMAGFFHTRNTDPKAFSVGKTRVDQNFLVLVVET</sequence>
<feature type="chain" id="PRO_5033003497" description="Transmembrane protein" evidence="2">
    <location>
        <begin position="21"/>
        <end position="201"/>
    </location>
</feature>
<keyword evidence="1" id="KW-0472">Membrane</keyword>
<evidence type="ECO:0008006" key="5">
    <source>
        <dbReference type="Google" id="ProtNLM"/>
    </source>
</evidence>
<feature type="signal peptide" evidence="2">
    <location>
        <begin position="1"/>
        <end position="20"/>
    </location>
</feature>
<evidence type="ECO:0000313" key="4">
    <source>
        <dbReference type="Proteomes" id="UP000602510"/>
    </source>
</evidence>
<keyword evidence="2" id="KW-0732">Signal</keyword>
<accession>A0A833W3T4</accession>
<keyword evidence="1" id="KW-0812">Transmembrane</keyword>